<accession>A0A1W1EJP0</accession>
<dbReference type="EMBL" id="FRYL01000025">
    <property type="protein sequence ID" value="SHO81026.1"/>
    <property type="molecule type" value="Genomic_DNA"/>
</dbReference>
<protein>
    <submittedName>
        <fullName evidence="1">FAD/FMN-containing dehydrogenases</fullName>
    </submittedName>
</protein>
<proteinExistence type="predicted"/>
<reference evidence="1" key="1">
    <citation type="submission" date="2016-10" db="EMBL/GenBank/DDBJ databases">
        <authorList>
            <person name="de Groot N.N."/>
        </authorList>
    </citation>
    <scope>NUCLEOTIDE SEQUENCE</scope>
</reference>
<gene>
    <name evidence="1" type="ORF">MNB_SV-15-183</name>
</gene>
<name>A0A1W1EJP0_9ZZZZ</name>
<dbReference type="AlphaFoldDB" id="A0A1W1EJP0"/>
<organism evidence="1">
    <name type="scientific">hydrothermal vent metagenome</name>
    <dbReference type="NCBI Taxonomy" id="652676"/>
    <lineage>
        <taxon>unclassified sequences</taxon>
        <taxon>metagenomes</taxon>
        <taxon>ecological metagenomes</taxon>
    </lineage>
</organism>
<evidence type="ECO:0000313" key="1">
    <source>
        <dbReference type="EMBL" id="SHO81026.1"/>
    </source>
</evidence>
<sequence>MIKKIVLTILLIAIVGIGGVFYINSQDKYDASKYSAKASKGLEVGSFITFTLPDQFDKPHSLDSSIQKLVVVFTKENGHLVNEFISSKEKGFMKSKKAILIADISKMPVVIRNTFALPSLRKSSYPTALIYDANISSVFKNGDKADKIHLIQLENNRLKNITYTTDIKTVEGFLK</sequence>